<organism evidence="2 3">
    <name type="scientific">Temnothorax longispinosus</name>
    <dbReference type="NCBI Taxonomy" id="300112"/>
    <lineage>
        <taxon>Eukaryota</taxon>
        <taxon>Metazoa</taxon>
        <taxon>Ecdysozoa</taxon>
        <taxon>Arthropoda</taxon>
        <taxon>Hexapoda</taxon>
        <taxon>Insecta</taxon>
        <taxon>Pterygota</taxon>
        <taxon>Neoptera</taxon>
        <taxon>Endopterygota</taxon>
        <taxon>Hymenoptera</taxon>
        <taxon>Apocrita</taxon>
        <taxon>Aculeata</taxon>
        <taxon>Formicoidea</taxon>
        <taxon>Formicidae</taxon>
        <taxon>Myrmicinae</taxon>
        <taxon>Temnothorax</taxon>
    </lineage>
</organism>
<evidence type="ECO:0000313" key="2">
    <source>
        <dbReference type="EMBL" id="TGZ32273.1"/>
    </source>
</evidence>
<proteinExistence type="predicted"/>
<protein>
    <submittedName>
        <fullName evidence="2">Uncharacterized protein</fullName>
    </submittedName>
</protein>
<gene>
    <name evidence="2" type="ORF">DBV15_11092</name>
</gene>
<keyword evidence="3" id="KW-1185">Reference proteome</keyword>
<reference evidence="2 3" key="1">
    <citation type="journal article" date="2019" name="Philos. Trans. R. Soc. Lond., B, Biol. Sci.">
        <title>Ant behaviour and brain gene expression of defending hosts depend on the ecological success of the intruding social parasite.</title>
        <authorList>
            <person name="Kaur R."/>
            <person name="Stoldt M."/>
            <person name="Jongepier E."/>
            <person name="Feldmeyer B."/>
            <person name="Menzel F."/>
            <person name="Bornberg-Bauer E."/>
            <person name="Foitzik S."/>
        </authorList>
    </citation>
    <scope>NUCLEOTIDE SEQUENCE [LARGE SCALE GENOMIC DNA]</scope>
    <source>
        <tissue evidence="2">Whole body</tissue>
    </source>
</reference>
<dbReference type="EMBL" id="QBLH01003904">
    <property type="protein sequence ID" value="TGZ32273.1"/>
    <property type="molecule type" value="Genomic_DNA"/>
</dbReference>
<evidence type="ECO:0000256" key="1">
    <source>
        <dbReference type="SAM" id="SignalP"/>
    </source>
</evidence>
<accession>A0A4S2JAI4</accession>
<name>A0A4S2JAI4_9HYME</name>
<dbReference type="AlphaFoldDB" id="A0A4S2JAI4"/>
<evidence type="ECO:0000313" key="3">
    <source>
        <dbReference type="Proteomes" id="UP000310200"/>
    </source>
</evidence>
<dbReference type="Proteomes" id="UP000310200">
    <property type="component" value="Unassembled WGS sequence"/>
</dbReference>
<feature type="signal peptide" evidence="1">
    <location>
        <begin position="1"/>
        <end position="19"/>
    </location>
</feature>
<feature type="chain" id="PRO_5020212586" evidence="1">
    <location>
        <begin position="20"/>
        <end position="407"/>
    </location>
</feature>
<keyword evidence="1" id="KW-0732">Signal</keyword>
<comment type="caution">
    <text evidence="2">The sequence shown here is derived from an EMBL/GenBank/DDBJ whole genome shotgun (WGS) entry which is preliminary data.</text>
</comment>
<sequence length="407" mass="46923">MKKLLSLLSILTISGTVIAASPYQKHEQINLENNKINFLERNDSQNNNKPIIIINSYQSKNYTYNVNYNNYRNLWASWSKRREYYDYSSVYLVVDYSDYAETFDKFKDKYPSVTIETNGKAISTSTFGDVGKGKFGTFYFDTITFNNDNIRNMYIVDASDKKTAAYNIYVKIGLGFKKLGSKLYLIPFIDGALKSVGARKRYLDFGLDVSTITFNLKREPKSKNIPITYNVNYKNYRNMWAKWSKTAAHSDYSSLYLVVDYLDYAETFDKFRDKYPNVTIETNGEAISWSTIGDVGKGKFGTLHFDTITFNNADIKKINIVDASDSRKFNYNIRVKIGLGFQRLGSKLYLIPFIDGAIYSVGAYKRHLDFGLLVGTITFNPKRDPSKNHIPITNNVNYNNYRNMANW</sequence>